<dbReference type="OrthoDB" id="62120at2759"/>
<evidence type="ECO:0000313" key="9">
    <source>
        <dbReference type="Proteomes" id="UP000027920"/>
    </source>
</evidence>
<dbReference type="InterPro" id="IPR017853">
    <property type="entry name" value="GH"/>
</dbReference>
<keyword evidence="3 5" id="KW-0326">Glycosidase</keyword>
<dbReference type="InterPro" id="IPR001547">
    <property type="entry name" value="Glyco_hydro_5"/>
</dbReference>
<feature type="chain" id="PRO_5001681484" description="Glycoside hydrolase family 5 domain-containing protein" evidence="6">
    <location>
        <begin position="18"/>
        <end position="408"/>
    </location>
</feature>
<dbReference type="GO" id="GO:1990819">
    <property type="term" value="C:mating projection actin fusion focus"/>
    <property type="evidence" value="ECO:0007669"/>
    <property type="project" value="EnsemblFungi"/>
</dbReference>
<dbReference type="GO" id="GO:0005576">
    <property type="term" value="C:extracellular region"/>
    <property type="evidence" value="ECO:0007669"/>
    <property type="project" value="EnsemblFungi"/>
</dbReference>
<dbReference type="HOGENOM" id="CLU_004624_0_1_1"/>
<keyword evidence="4" id="KW-0961">Cell wall biogenesis/degradation</keyword>
<evidence type="ECO:0000256" key="1">
    <source>
        <dbReference type="ARBA" id="ARBA00005641"/>
    </source>
</evidence>
<keyword evidence="9" id="KW-1185">Reference proteome</keyword>
<name>A0A072P977_9EURO</name>
<comment type="caution">
    <text evidence="8">The sequence shown here is derived from an EMBL/GenBank/DDBJ whole genome shotgun (WGS) entry which is preliminary data.</text>
</comment>
<dbReference type="SMR" id="A0A072P977"/>
<evidence type="ECO:0000313" key="8">
    <source>
        <dbReference type="EMBL" id="KEF56262.1"/>
    </source>
</evidence>
<dbReference type="Proteomes" id="UP000027920">
    <property type="component" value="Unassembled WGS sequence"/>
</dbReference>
<sequence length="408" mass="44970">MLGKTILTALLATASTASPVRKRDFPYGNTPVRGANIGGWLVLEPWITPSIFQQFDGSVVDEYTLTKNVPNAGDILRSHWETWVSQGDFQKIADSGFNLVRIPVGYWAFQKYQGDPYIQGAADYLEKAVSWARATGLKVWIDLHGTPLSQNGYDNSGQLTSDPGWTRGDSVGATLDVIGIIAKHYGTQEYADVVVGIQLLNEPYMAGLSGGRDATQGYYEAGFNIVRESGQTSVVIHDGFQNPSQWNSFLTGQGSLGAIVDHHEYQAFIPELLKLSPEDHVGYVYSHANTWGQGQDKFIVVGEWSAAMTDCAPALNGLGIGARYDGTYSKRQPDGSYDSSEYIGSCANVNLIDQWSDYQKSSYANYIRAQLDVFESKVQGWIFWNFKTEAAAEWDLFKLIDSGVWPSS</sequence>
<reference evidence="8 9" key="1">
    <citation type="submission" date="2013-03" db="EMBL/GenBank/DDBJ databases">
        <title>The Genome Sequence of Exophiala aquamarina CBS 119918.</title>
        <authorList>
            <consortium name="The Broad Institute Genomics Platform"/>
            <person name="Cuomo C."/>
            <person name="de Hoog S."/>
            <person name="Gorbushina A."/>
            <person name="Walker B."/>
            <person name="Young S.K."/>
            <person name="Zeng Q."/>
            <person name="Gargeya S."/>
            <person name="Fitzgerald M."/>
            <person name="Haas B."/>
            <person name="Abouelleil A."/>
            <person name="Allen A.W."/>
            <person name="Alvarado L."/>
            <person name="Arachchi H.M."/>
            <person name="Berlin A.M."/>
            <person name="Chapman S.B."/>
            <person name="Gainer-Dewar J."/>
            <person name="Goldberg J."/>
            <person name="Griggs A."/>
            <person name="Gujja S."/>
            <person name="Hansen M."/>
            <person name="Howarth C."/>
            <person name="Imamovic A."/>
            <person name="Ireland A."/>
            <person name="Larimer J."/>
            <person name="McCowan C."/>
            <person name="Murphy C."/>
            <person name="Pearson M."/>
            <person name="Poon T.W."/>
            <person name="Priest M."/>
            <person name="Roberts A."/>
            <person name="Saif S."/>
            <person name="Shea T."/>
            <person name="Sisk P."/>
            <person name="Sykes S."/>
            <person name="Wortman J."/>
            <person name="Nusbaum C."/>
            <person name="Birren B."/>
        </authorList>
    </citation>
    <scope>NUCLEOTIDE SEQUENCE [LARGE SCALE GENOMIC DNA]</scope>
    <source>
        <strain evidence="8 9">CBS 119918</strain>
    </source>
</reference>
<dbReference type="GeneID" id="25282756"/>
<dbReference type="PANTHER" id="PTHR31297">
    <property type="entry name" value="GLUCAN ENDO-1,6-BETA-GLUCOSIDASE B"/>
    <property type="match status" value="1"/>
</dbReference>
<dbReference type="GO" id="GO:0004338">
    <property type="term" value="F:glucan exo-1,3-beta-glucosidase activity"/>
    <property type="evidence" value="ECO:0007669"/>
    <property type="project" value="TreeGrafter"/>
</dbReference>
<dbReference type="Gene3D" id="3.20.20.80">
    <property type="entry name" value="Glycosidases"/>
    <property type="match status" value="1"/>
</dbReference>
<dbReference type="InterPro" id="IPR018087">
    <property type="entry name" value="Glyco_hydro_5_CS"/>
</dbReference>
<dbReference type="PANTHER" id="PTHR31297:SF8">
    <property type="entry name" value="GLYCOSIDE HYDROLASE FAMILY 5 DOMAIN-CONTAINING PROTEIN"/>
    <property type="match status" value="1"/>
</dbReference>
<evidence type="ECO:0000256" key="6">
    <source>
        <dbReference type="SAM" id="SignalP"/>
    </source>
</evidence>
<keyword evidence="6" id="KW-0732">Signal</keyword>
<dbReference type="GO" id="GO:0070879">
    <property type="term" value="P:fungal-type cell wall beta-glucan metabolic process"/>
    <property type="evidence" value="ECO:0007669"/>
    <property type="project" value="EnsemblFungi"/>
</dbReference>
<feature type="signal peptide" evidence="6">
    <location>
        <begin position="1"/>
        <end position="17"/>
    </location>
</feature>
<proteinExistence type="inferred from homology"/>
<dbReference type="GO" id="GO:1904541">
    <property type="term" value="P:fungal-type cell wall disassembly involved in conjugation with cellular fusion"/>
    <property type="evidence" value="ECO:0007669"/>
    <property type="project" value="EnsemblFungi"/>
</dbReference>
<dbReference type="RefSeq" id="XP_013258852.1">
    <property type="nucleotide sequence ID" value="XM_013403398.1"/>
</dbReference>
<dbReference type="SUPFAM" id="SSF51445">
    <property type="entry name" value="(Trans)glycosidases"/>
    <property type="match status" value="1"/>
</dbReference>
<dbReference type="PROSITE" id="PS00659">
    <property type="entry name" value="GLYCOSYL_HYDROL_F5"/>
    <property type="match status" value="1"/>
</dbReference>
<dbReference type="GO" id="GO:0009251">
    <property type="term" value="P:glucan catabolic process"/>
    <property type="evidence" value="ECO:0007669"/>
    <property type="project" value="TreeGrafter"/>
</dbReference>
<dbReference type="Pfam" id="PF00150">
    <property type="entry name" value="Cellulase"/>
    <property type="match status" value="1"/>
</dbReference>
<organism evidence="8 9">
    <name type="scientific">Exophiala aquamarina CBS 119918</name>
    <dbReference type="NCBI Taxonomy" id="1182545"/>
    <lineage>
        <taxon>Eukaryota</taxon>
        <taxon>Fungi</taxon>
        <taxon>Dikarya</taxon>
        <taxon>Ascomycota</taxon>
        <taxon>Pezizomycotina</taxon>
        <taxon>Eurotiomycetes</taxon>
        <taxon>Chaetothyriomycetidae</taxon>
        <taxon>Chaetothyriales</taxon>
        <taxon>Herpotrichiellaceae</taxon>
        <taxon>Exophiala</taxon>
    </lineage>
</organism>
<dbReference type="AlphaFoldDB" id="A0A072P977"/>
<dbReference type="GO" id="GO:0046557">
    <property type="term" value="F:glucan endo-1,6-beta-glucosidase activity"/>
    <property type="evidence" value="ECO:0007669"/>
    <property type="project" value="EnsemblFungi"/>
</dbReference>
<dbReference type="GO" id="GO:0009986">
    <property type="term" value="C:cell surface"/>
    <property type="evidence" value="ECO:0007669"/>
    <property type="project" value="TreeGrafter"/>
</dbReference>
<feature type="domain" description="Glycoside hydrolase family 5" evidence="7">
    <location>
        <begin position="84"/>
        <end position="307"/>
    </location>
</feature>
<accession>A0A072P977</accession>
<evidence type="ECO:0000256" key="2">
    <source>
        <dbReference type="ARBA" id="ARBA00022801"/>
    </source>
</evidence>
<evidence type="ECO:0000259" key="7">
    <source>
        <dbReference type="Pfam" id="PF00150"/>
    </source>
</evidence>
<gene>
    <name evidence="8" type="ORF">A1O9_07843</name>
</gene>
<keyword evidence="2 5" id="KW-0378">Hydrolase</keyword>
<evidence type="ECO:0000256" key="4">
    <source>
        <dbReference type="ARBA" id="ARBA00023316"/>
    </source>
</evidence>
<evidence type="ECO:0000256" key="5">
    <source>
        <dbReference type="RuleBase" id="RU361153"/>
    </source>
</evidence>
<dbReference type="EMBL" id="AMGV01000006">
    <property type="protein sequence ID" value="KEF56262.1"/>
    <property type="molecule type" value="Genomic_DNA"/>
</dbReference>
<dbReference type="InterPro" id="IPR050386">
    <property type="entry name" value="Glycosyl_hydrolase_5"/>
</dbReference>
<protein>
    <recommendedName>
        <fullName evidence="7">Glycoside hydrolase family 5 domain-containing protein</fullName>
    </recommendedName>
</protein>
<dbReference type="STRING" id="1182545.A0A072P977"/>
<dbReference type="VEuPathDB" id="FungiDB:A1O9_07843"/>
<comment type="similarity">
    <text evidence="1 5">Belongs to the glycosyl hydrolase 5 (cellulase A) family.</text>
</comment>
<evidence type="ECO:0000256" key="3">
    <source>
        <dbReference type="ARBA" id="ARBA00023295"/>
    </source>
</evidence>
<dbReference type="GO" id="GO:0000935">
    <property type="term" value="C:division septum"/>
    <property type="evidence" value="ECO:0007669"/>
    <property type="project" value="EnsemblFungi"/>
</dbReference>